<dbReference type="KEGG" id="theu:HPC62_20315"/>
<feature type="domain" description="Glycosyl transferase family 1" evidence="1">
    <location>
        <begin position="204"/>
        <end position="361"/>
    </location>
</feature>
<sequence length="398" mass="44028">MDDATSANVAVQPANASLLLLGTGWFPKTPGGMERYVYELATQLARGDRLELGGVGLPDGLERGSLRLTNLSEPDRPLPQRLWEVRRRFAQRTRQADFWDIDAVNLHFALYSLPLLDLLPPDVPVTFTFHGPWALESRQEGASKPSVVLKQWVEQRVFSRCDRFLVLSKAFGAILHESYSVPWSQIRVVPGGVDTHHFAPTQSRSEARAVLGWPGDRPILFTTRRLVQRMGLDRLLQALVSVKSAVPEVWLAIAGKGPLRQALKQQADELGLQDHVQFLGFLPEADLPLAYQAADLTVMPSLSLEGFGLVLLESLASGTPALCTPVGGMPEILTPFCPDLVTDSTEPAAIAQRLIALLTGECPLPGRGLCRQYAVDQFDWQRIARQVRQVLLQPKKIR</sequence>
<dbReference type="InterPro" id="IPR028098">
    <property type="entry name" value="Glyco_trans_4-like_N"/>
</dbReference>
<keyword evidence="4" id="KW-1185">Reference proteome</keyword>
<keyword evidence="3" id="KW-0808">Transferase</keyword>
<evidence type="ECO:0000313" key="4">
    <source>
        <dbReference type="Proteomes" id="UP000505210"/>
    </source>
</evidence>
<dbReference type="InterPro" id="IPR050194">
    <property type="entry name" value="Glycosyltransferase_grp1"/>
</dbReference>
<dbReference type="PANTHER" id="PTHR45947:SF3">
    <property type="entry name" value="SULFOQUINOVOSYL TRANSFERASE SQD2"/>
    <property type="match status" value="1"/>
</dbReference>
<proteinExistence type="predicted"/>
<protein>
    <submittedName>
        <fullName evidence="3">Glycosyltransferase family 4 protein</fullName>
    </submittedName>
</protein>
<dbReference type="AlphaFoldDB" id="A0A6M8BPG5"/>
<accession>A0A6M8BPG5</accession>
<dbReference type="CDD" id="cd03801">
    <property type="entry name" value="GT4_PimA-like"/>
    <property type="match status" value="1"/>
</dbReference>
<dbReference type="EMBL" id="CP053661">
    <property type="protein sequence ID" value="QKD84205.1"/>
    <property type="molecule type" value="Genomic_DNA"/>
</dbReference>
<evidence type="ECO:0000313" key="3">
    <source>
        <dbReference type="EMBL" id="QKD84205.1"/>
    </source>
</evidence>
<dbReference type="Gene3D" id="3.40.50.2000">
    <property type="entry name" value="Glycogen Phosphorylase B"/>
    <property type="match status" value="2"/>
</dbReference>
<dbReference type="Pfam" id="PF00534">
    <property type="entry name" value="Glycos_transf_1"/>
    <property type="match status" value="1"/>
</dbReference>
<evidence type="ECO:0000259" key="1">
    <source>
        <dbReference type="Pfam" id="PF00534"/>
    </source>
</evidence>
<evidence type="ECO:0000259" key="2">
    <source>
        <dbReference type="Pfam" id="PF13439"/>
    </source>
</evidence>
<organism evidence="3 4">
    <name type="scientific">Thermoleptolyngbya sichuanensis A183</name>
    <dbReference type="NCBI Taxonomy" id="2737172"/>
    <lineage>
        <taxon>Bacteria</taxon>
        <taxon>Bacillati</taxon>
        <taxon>Cyanobacteriota</taxon>
        <taxon>Cyanophyceae</taxon>
        <taxon>Oculatellales</taxon>
        <taxon>Oculatellaceae</taxon>
        <taxon>Thermoleptolyngbya</taxon>
        <taxon>Thermoleptolyngbya sichuanensis</taxon>
    </lineage>
</organism>
<dbReference type="Proteomes" id="UP000505210">
    <property type="component" value="Chromosome"/>
</dbReference>
<feature type="domain" description="Glycosyltransferase subfamily 4-like N-terminal" evidence="2">
    <location>
        <begin position="30"/>
        <end position="196"/>
    </location>
</feature>
<dbReference type="GO" id="GO:0016758">
    <property type="term" value="F:hexosyltransferase activity"/>
    <property type="evidence" value="ECO:0007669"/>
    <property type="project" value="TreeGrafter"/>
</dbReference>
<dbReference type="InterPro" id="IPR001296">
    <property type="entry name" value="Glyco_trans_1"/>
</dbReference>
<reference evidence="3 4" key="1">
    <citation type="submission" date="2020-05" db="EMBL/GenBank/DDBJ databases">
        <title>Complete genome sequence of of a novel Thermoleptolyngbya strain isolated from hot springs of Ganzi, Sichuan China.</title>
        <authorList>
            <person name="Tang J."/>
            <person name="Daroch M."/>
            <person name="Li L."/>
            <person name="Waleron K."/>
            <person name="Waleron M."/>
            <person name="Waleron M."/>
        </authorList>
    </citation>
    <scope>NUCLEOTIDE SEQUENCE [LARGE SCALE GENOMIC DNA]</scope>
    <source>
        <strain evidence="3 4">PKUAC-SCTA183</strain>
    </source>
</reference>
<dbReference type="PANTHER" id="PTHR45947">
    <property type="entry name" value="SULFOQUINOVOSYL TRANSFERASE SQD2"/>
    <property type="match status" value="1"/>
</dbReference>
<dbReference type="Pfam" id="PF13439">
    <property type="entry name" value="Glyco_transf_4"/>
    <property type="match status" value="1"/>
</dbReference>
<gene>
    <name evidence="3" type="ORF">HPC62_20315</name>
</gene>
<dbReference type="SUPFAM" id="SSF53756">
    <property type="entry name" value="UDP-Glycosyltransferase/glycogen phosphorylase"/>
    <property type="match status" value="1"/>
</dbReference>
<dbReference type="RefSeq" id="WP_172358252.1">
    <property type="nucleotide sequence ID" value="NZ_CP053661.1"/>
</dbReference>
<name>A0A6M8BPG5_9CYAN</name>